<dbReference type="PANTHER" id="PTHR30383">
    <property type="entry name" value="THIOESTERASE 1/PROTEASE 1/LYSOPHOSPHOLIPASE L1"/>
    <property type="match status" value="1"/>
</dbReference>
<dbReference type="AlphaFoldDB" id="A0AAN7CQ91"/>
<evidence type="ECO:0000256" key="1">
    <source>
        <dbReference type="SAM" id="MobiDB-lite"/>
    </source>
</evidence>
<feature type="region of interest" description="Disordered" evidence="1">
    <location>
        <begin position="48"/>
        <end position="82"/>
    </location>
</feature>
<reference evidence="3" key="1">
    <citation type="journal article" date="2023" name="Mol. Phylogenet. Evol.">
        <title>Genome-scale phylogeny and comparative genomics of the fungal order Sordariales.</title>
        <authorList>
            <person name="Hensen N."/>
            <person name="Bonometti L."/>
            <person name="Westerberg I."/>
            <person name="Brannstrom I.O."/>
            <person name="Guillou S."/>
            <person name="Cros-Aarteil S."/>
            <person name="Calhoun S."/>
            <person name="Haridas S."/>
            <person name="Kuo A."/>
            <person name="Mondo S."/>
            <person name="Pangilinan J."/>
            <person name="Riley R."/>
            <person name="LaButti K."/>
            <person name="Andreopoulos B."/>
            <person name="Lipzen A."/>
            <person name="Chen C."/>
            <person name="Yan M."/>
            <person name="Daum C."/>
            <person name="Ng V."/>
            <person name="Clum A."/>
            <person name="Steindorff A."/>
            <person name="Ohm R.A."/>
            <person name="Martin F."/>
            <person name="Silar P."/>
            <person name="Natvig D.O."/>
            <person name="Lalanne C."/>
            <person name="Gautier V."/>
            <person name="Ament-Velasquez S.L."/>
            <person name="Kruys A."/>
            <person name="Hutchinson M.I."/>
            <person name="Powell A.J."/>
            <person name="Barry K."/>
            <person name="Miller A.N."/>
            <person name="Grigoriev I.V."/>
            <person name="Debuchy R."/>
            <person name="Gladieux P."/>
            <person name="Hiltunen Thoren M."/>
            <person name="Johannesson H."/>
        </authorList>
    </citation>
    <scope>NUCLEOTIDE SEQUENCE</scope>
    <source>
        <strain evidence="3">CBS 359.72</strain>
    </source>
</reference>
<comment type="caution">
    <text evidence="3">The sequence shown here is derived from an EMBL/GenBank/DDBJ whole genome shotgun (WGS) entry which is preliminary data.</text>
</comment>
<evidence type="ECO:0000313" key="3">
    <source>
        <dbReference type="EMBL" id="KAK4244943.1"/>
    </source>
</evidence>
<evidence type="ECO:0000259" key="2">
    <source>
        <dbReference type="PROSITE" id="PS50853"/>
    </source>
</evidence>
<reference evidence="3" key="2">
    <citation type="submission" date="2023-05" db="EMBL/GenBank/DDBJ databases">
        <authorList>
            <consortium name="Lawrence Berkeley National Laboratory"/>
            <person name="Steindorff A."/>
            <person name="Hensen N."/>
            <person name="Bonometti L."/>
            <person name="Westerberg I."/>
            <person name="Brannstrom I.O."/>
            <person name="Guillou S."/>
            <person name="Cros-Aarteil S."/>
            <person name="Calhoun S."/>
            <person name="Haridas S."/>
            <person name="Kuo A."/>
            <person name="Mondo S."/>
            <person name="Pangilinan J."/>
            <person name="Riley R."/>
            <person name="Labutti K."/>
            <person name="Andreopoulos B."/>
            <person name="Lipzen A."/>
            <person name="Chen C."/>
            <person name="Yanf M."/>
            <person name="Daum C."/>
            <person name="Ng V."/>
            <person name="Clum A."/>
            <person name="Ohm R."/>
            <person name="Martin F."/>
            <person name="Silar P."/>
            <person name="Natvig D."/>
            <person name="Lalanne C."/>
            <person name="Gautier V."/>
            <person name="Ament-Velasquez S.L."/>
            <person name="Kruys A."/>
            <person name="Hutchinson M.I."/>
            <person name="Powell A.J."/>
            <person name="Barry K."/>
            <person name="Miller A.N."/>
            <person name="Grigoriev I.V."/>
            <person name="Debuchy R."/>
            <person name="Gladieux P."/>
            <person name="Thoren M.H."/>
            <person name="Johannesson H."/>
        </authorList>
    </citation>
    <scope>NUCLEOTIDE SEQUENCE</scope>
    <source>
        <strain evidence="3">CBS 359.72</strain>
    </source>
</reference>
<dbReference type="SUPFAM" id="SSF52266">
    <property type="entry name" value="SGNH hydrolase"/>
    <property type="match status" value="1"/>
</dbReference>
<gene>
    <name evidence="3" type="ORF">C7999DRAFT_34709</name>
</gene>
<dbReference type="InterPro" id="IPR036116">
    <property type="entry name" value="FN3_sf"/>
</dbReference>
<protein>
    <submittedName>
        <fullName evidence="3">Carbohydrate esterase</fullName>
    </submittedName>
</protein>
<evidence type="ECO:0000313" key="4">
    <source>
        <dbReference type="Proteomes" id="UP001303647"/>
    </source>
</evidence>
<dbReference type="PROSITE" id="PS50853">
    <property type="entry name" value="FN3"/>
    <property type="match status" value="1"/>
</dbReference>
<dbReference type="InterPro" id="IPR036514">
    <property type="entry name" value="SGNH_hydro_sf"/>
</dbReference>
<dbReference type="GO" id="GO:0004622">
    <property type="term" value="F:phosphatidylcholine lysophospholipase activity"/>
    <property type="evidence" value="ECO:0007669"/>
    <property type="project" value="TreeGrafter"/>
</dbReference>
<dbReference type="InterPro" id="IPR003961">
    <property type="entry name" value="FN3_dom"/>
</dbReference>
<dbReference type="CDD" id="cd01833">
    <property type="entry name" value="XynB_like"/>
    <property type="match status" value="1"/>
</dbReference>
<organism evidence="3 4">
    <name type="scientific">Corynascus novoguineensis</name>
    <dbReference type="NCBI Taxonomy" id="1126955"/>
    <lineage>
        <taxon>Eukaryota</taxon>
        <taxon>Fungi</taxon>
        <taxon>Dikarya</taxon>
        <taxon>Ascomycota</taxon>
        <taxon>Pezizomycotina</taxon>
        <taxon>Sordariomycetes</taxon>
        <taxon>Sordariomycetidae</taxon>
        <taxon>Sordariales</taxon>
        <taxon>Chaetomiaceae</taxon>
        <taxon>Corynascus</taxon>
    </lineage>
</organism>
<dbReference type="Gene3D" id="3.40.50.1110">
    <property type="entry name" value="SGNH hydrolase"/>
    <property type="match status" value="1"/>
</dbReference>
<feature type="domain" description="Fibronectin type-III" evidence="2">
    <location>
        <begin position="359"/>
        <end position="453"/>
    </location>
</feature>
<dbReference type="SUPFAM" id="SSF49265">
    <property type="entry name" value="Fibronectin type III"/>
    <property type="match status" value="1"/>
</dbReference>
<sequence>MGGCGDENVIKVMVVGDSISHGREGDWTWRYRIWEWFQQQGISVRFVGPYGGTCPPDEPHPPRPPPLPEEPPELPPPVRTDGGYATGVNREFLSDSCHFAVSGQQAYQAKDLIAEQVSLYQPDLCLVQLGFNDLGWRLCGPLQTLASMKHLVDEARSAKTDLKFAIADIPQRTALPGREDLPVDTDLYNRMLAQSIPRWSTHESPVAIVGFCANYSCGGTISDAAYDGLHPNALGEYQLAQAFSQTLVSVFSLGHSPLAIPEDVPPRPLLTPARLAAVSTQSGIIVTWDSIYGAFGYDIQHRLVGQRDWSITHVECNTYYWPPLLKNQVVECRVRSCGGNELKSGWSDVSRAVAEPETAPPPVNIFTHATPAGFIISWDDPPPPYSGKIDRFGIAYFDSDQRGAFLTMVGAKGNRAEVTGLIPGHRHFISIETWTTIGRGVPCGASAVVVGKGTPTTPTQLRARALDFNTVELSWPQVDGAAEYGISVREKNSHAITPHAPLPRPSLLESATQDAPWEPEIVTATLWVTPSVWIFQYAIWAYNGDDLSGRSEWVTLPPLAIEEVSVAKGDSIHVHLHVEDG</sequence>
<keyword evidence="4" id="KW-1185">Reference proteome</keyword>
<dbReference type="Gene3D" id="2.60.40.10">
    <property type="entry name" value="Immunoglobulins"/>
    <property type="match status" value="2"/>
</dbReference>
<accession>A0AAN7CQ91</accession>
<dbReference type="InterPro" id="IPR013783">
    <property type="entry name" value="Ig-like_fold"/>
</dbReference>
<dbReference type="EMBL" id="MU857718">
    <property type="protein sequence ID" value="KAK4244943.1"/>
    <property type="molecule type" value="Genomic_DNA"/>
</dbReference>
<dbReference type="InterPro" id="IPR001087">
    <property type="entry name" value="GDSL"/>
</dbReference>
<dbReference type="Proteomes" id="UP001303647">
    <property type="component" value="Unassembled WGS sequence"/>
</dbReference>
<feature type="compositionally biased region" description="Pro residues" evidence="1">
    <location>
        <begin position="62"/>
        <end position="78"/>
    </location>
</feature>
<dbReference type="CDD" id="cd00063">
    <property type="entry name" value="FN3"/>
    <property type="match status" value="1"/>
</dbReference>
<dbReference type="PANTHER" id="PTHR30383:SF5">
    <property type="entry name" value="SGNH HYDROLASE-TYPE ESTERASE DOMAIN-CONTAINING PROTEIN"/>
    <property type="match status" value="1"/>
</dbReference>
<proteinExistence type="predicted"/>
<dbReference type="InterPro" id="IPR051532">
    <property type="entry name" value="Ester_Hydrolysis_Enzymes"/>
</dbReference>
<dbReference type="Pfam" id="PF00657">
    <property type="entry name" value="Lipase_GDSL"/>
    <property type="match status" value="1"/>
</dbReference>
<name>A0AAN7CQ91_9PEZI</name>